<protein>
    <submittedName>
        <fullName evidence="3">VOC family protein</fullName>
    </submittedName>
</protein>
<evidence type="ECO:0000256" key="1">
    <source>
        <dbReference type="SAM" id="MobiDB-lite"/>
    </source>
</evidence>
<feature type="region of interest" description="Disordered" evidence="1">
    <location>
        <begin position="243"/>
        <end position="264"/>
    </location>
</feature>
<organism evidence="3 4">
    <name type="scientific">Streptacidiphilus cavernicola</name>
    <dbReference type="NCBI Taxonomy" id="3342716"/>
    <lineage>
        <taxon>Bacteria</taxon>
        <taxon>Bacillati</taxon>
        <taxon>Actinomycetota</taxon>
        <taxon>Actinomycetes</taxon>
        <taxon>Kitasatosporales</taxon>
        <taxon>Streptomycetaceae</taxon>
        <taxon>Streptacidiphilus</taxon>
    </lineage>
</organism>
<dbReference type="PANTHER" id="PTHR35908">
    <property type="entry name" value="HYPOTHETICAL FUSION PROTEIN"/>
    <property type="match status" value="1"/>
</dbReference>
<feature type="domain" description="Glyoxalase-like" evidence="2">
    <location>
        <begin position="13"/>
        <end position="107"/>
    </location>
</feature>
<proteinExistence type="predicted"/>
<dbReference type="SUPFAM" id="SSF54593">
    <property type="entry name" value="Glyoxalase/Bleomycin resistance protein/Dihydroxybiphenyl dioxygenase"/>
    <property type="match status" value="2"/>
</dbReference>
<gene>
    <name evidence="3" type="ORF">ACEZDE_05255</name>
</gene>
<comment type="caution">
    <text evidence="3">The sequence shown here is derived from an EMBL/GenBank/DDBJ whole genome shotgun (WGS) entry which is preliminary data.</text>
</comment>
<evidence type="ECO:0000313" key="3">
    <source>
        <dbReference type="EMBL" id="MFC1416045.1"/>
    </source>
</evidence>
<dbReference type="InterPro" id="IPR041581">
    <property type="entry name" value="Glyoxalase_6"/>
</dbReference>
<name>A0ABV6VQN5_9ACTN</name>
<dbReference type="RefSeq" id="WP_380532852.1">
    <property type="nucleotide sequence ID" value="NZ_JBHFAB010000003.1"/>
</dbReference>
<evidence type="ECO:0000259" key="2">
    <source>
        <dbReference type="Pfam" id="PF18029"/>
    </source>
</evidence>
<reference evidence="3 4" key="1">
    <citation type="submission" date="2024-09" db="EMBL/GenBank/DDBJ databases">
        <authorList>
            <person name="Lee S.D."/>
        </authorList>
    </citation>
    <scope>NUCLEOTIDE SEQUENCE [LARGE SCALE GENOMIC DNA]</scope>
    <source>
        <strain evidence="3 4">N8-3</strain>
    </source>
</reference>
<accession>A0ABV6VQN5</accession>
<evidence type="ECO:0000313" key="4">
    <source>
        <dbReference type="Proteomes" id="UP001592531"/>
    </source>
</evidence>
<dbReference type="PANTHER" id="PTHR35908:SF1">
    <property type="entry name" value="CONSERVED PROTEIN"/>
    <property type="match status" value="1"/>
</dbReference>
<keyword evidence="4" id="KW-1185">Reference proteome</keyword>
<dbReference type="EMBL" id="JBHFAB010000003">
    <property type="protein sequence ID" value="MFC1416045.1"/>
    <property type="molecule type" value="Genomic_DNA"/>
</dbReference>
<dbReference type="Gene3D" id="3.10.180.10">
    <property type="entry name" value="2,3-Dihydroxybiphenyl 1,2-Dioxygenase, domain 1"/>
    <property type="match status" value="2"/>
</dbReference>
<sequence length="264" mass="28084">MIRWTHAFVDRPEHRLAEAAAFWTAATGTRLSAPRGERGEFATLLADGADACLKLQGVGDHGGGHPDLSVDDVPTTRKAALDLGATVLDDHADWAVLRSPGGQPFCLAPWQGQRTRPAVVTAPGGATSRLDQLCLDVSPDLFRAETAFWAALTGWESLTGSRPEFHLLRPPAGQPLRFLLQRLDAARPAGAHQDLACSDPDAVRGWHESLGATEQARGAHWIVMRDPAGGSYCLTGRDPVTGALPVPADPVADRSPVGEPEPSH</sequence>
<dbReference type="InterPro" id="IPR029068">
    <property type="entry name" value="Glyas_Bleomycin-R_OHBP_Dase"/>
</dbReference>
<dbReference type="Proteomes" id="UP001592531">
    <property type="component" value="Unassembled WGS sequence"/>
</dbReference>
<dbReference type="Pfam" id="PF18029">
    <property type="entry name" value="Glyoxalase_6"/>
    <property type="match status" value="2"/>
</dbReference>
<feature type="domain" description="Glyoxalase-like" evidence="2">
    <location>
        <begin position="133"/>
        <end position="235"/>
    </location>
</feature>